<evidence type="ECO:0000313" key="1">
    <source>
        <dbReference type="EMBL" id="ORE20059.1"/>
    </source>
</evidence>
<proteinExistence type="predicted"/>
<organism evidence="1 2">
    <name type="scientific">Rhizopus microsporus</name>
    <dbReference type="NCBI Taxonomy" id="58291"/>
    <lineage>
        <taxon>Eukaryota</taxon>
        <taxon>Fungi</taxon>
        <taxon>Fungi incertae sedis</taxon>
        <taxon>Mucoromycota</taxon>
        <taxon>Mucoromycotina</taxon>
        <taxon>Mucoromycetes</taxon>
        <taxon>Mucorales</taxon>
        <taxon>Mucorineae</taxon>
        <taxon>Rhizopodaceae</taxon>
        <taxon>Rhizopus</taxon>
    </lineage>
</organism>
<dbReference type="OMA" id="NARLIQM"/>
<protein>
    <submittedName>
        <fullName evidence="1">Uncharacterized protein</fullName>
    </submittedName>
</protein>
<gene>
    <name evidence="1" type="ORF">BCV71DRAFT_167648</name>
</gene>
<sequence length="93" mass="10524">VFNAIYKKYFWGSESTALKLRIPFLNARLIQMNEPENTVDIIRKLKKKHGQHSLRIVLSGDTNGQAPLSQLVSFEIKKPLKSSGCGVLLLEEK</sequence>
<feature type="non-terminal residue" evidence="1">
    <location>
        <position position="1"/>
    </location>
</feature>
<dbReference type="Proteomes" id="UP000242381">
    <property type="component" value="Unassembled WGS sequence"/>
</dbReference>
<evidence type="ECO:0000313" key="2">
    <source>
        <dbReference type="Proteomes" id="UP000242381"/>
    </source>
</evidence>
<reference evidence="1 2" key="1">
    <citation type="journal article" date="2016" name="Proc. Natl. Acad. Sci. U.S.A.">
        <title>Lipid metabolic changes in an early divergent fungus govern the establishment of a mutualistic symbiosis with endobacteria.</title>
        <authorList>
            <person name="Lastovetsky O.A."/>
            <person name="Gaspar M.L."/>
            <person name="Mondo S.J."/>
            <person name="LaButti K.M."/>
            <person name="Sandor L."/>
            <person name="Grigoriev I.V."/>
            <person name="Henry S.A."/>
            <person name="Pawlowska T.E."/>
        </authorList>
    </citation>
    <scope>NUCLEOTIDE SEQUENCE [LARGE SCALE GENOMIC DNA]</scope>
    <source>
        <strain evidence="1 2">ATCC 11559</strain>
    </source>
</reference>
<dbReference type="EMBL" id="KV921300">
    <property type="protein sequence ID" value="ORE20059.1"/>
    <property type="molecule type" value="Genomic_DNA"/>
</dbReference>
<feature type="non-terminal residue" evidence="1">
    <location>
        <position position="93"/>
    </location>
</feature>
<dbReference type="AlphaFoldDB" id="A0A1X0S7C4"/>
<accession>A0A1X0S7C4</accession>
<name>A0A1X0S7C4_RHIZD</name>